<dbReference type="EMBL" id="ADNY01000030">
    <property type="protein sequence ID" value="EFG55510.1"/>
    <property type="molecule type" value="Genomic_DNA"/>
</dbReference>
<gene>
    <name evidence="2" type="ORF">HMPREF0493_0849</name>
</gene>
<evidence type="ECO:0000313" key="3">
    <source>
        <dbReference type="Proteomes" id="UP000004069"/>
    </source>
</evidence>
<dbReference type="OrthoDB" id="2329176at2"/>
<feature type="signal peptide" evidence="1">
    <location>
        <begin position="1"/>
        <end position="22"/>
    </location>
</feature>
<evidence type="ECO:0000256" key="1">
    <source>
        <dbReference type="SAM" id="SignalP"/>
    </source>
</evidence>
<keyword evidence="3" id="KW-1185">Reference proteome</keyword>
<reference evidence="2 3" key="1">
    <citation type="submission" date="2010-04" db="EMBL/GenBank/DDBJ databases">
        <authorList>
            <person name="Muzny D."/>
            <person name="Qin X."/>
            <person name="Deng J."/>
            <person name="Jiang H."/>
            <person name="Liu Y."/>
            <person name="Qu J."/>
            <person name="Song X.-Z."/>
            <person name="Zhang L."/>
            <person name="Thornton R."/>
            <person name="Coyle M."/>
            <person name="Francisco L."/>
            <person name="Jackson L."/>
            <person name="Javaid M."/>
            <person name="Korchina V."/>
            <person name="Kovar C."/>
            <person name="Mata R."/>
            <person name="Mathew T."/>
            <person name="Ngo R."/>
            <person name="Nguyen L."/>
            <person name="Nguyen N."/>
            <person name="Okwuonu G."/>
            <person name="Ongeri F."/>
            <person name="Pham C."/>
            <person name="Simmons D."/>
            <person name="Wilczek-Boney K."/>
            <person name="Hale W."/>
            <person name="Jakkamsetti A."/>
            <person name="Pham P."/>
            <person name="Ruth R."/>
            <person name="San Lucas F."/>
            <person name="Warren J."/>
            <person name="Zhang J."/>
            <person name="Zhao Z."/>
            <person name="Zhou C."/>
            <person name="Zhu D."/>
            <person name="Lee S."/>
            <person name="Bess C."/>
            <person name="Blankenburg K."/>
            <person name="Forbes L."/>
            <person name="Fu Q."/>
            <person name="Gubbala S."/>
            <person name="Hirani K."/>
            <person name="Jayaseelan J.C."/>
            <person name="Lara F."/>
            <person name="Munidasa M."/>
            <person name="Palculict T."/>
            <person name="Patil S."/>
            <person name="Pu L.-L."/>
            <person name="Saada N."/>
            <person name="Tang L."/>
            <person name="Weissenberger G."/>
            <person name="Zhu Y."/>
            <person name="Hemphill L."/>
            <person name="Shang Y."/>
            <person name="Youmans B."/>
            <person name="Ayvaz T."/>
            <person name="Ross M."/>
            <person name="Santibanez J."/>
            <person name="Aqrawi P."/>
            <person name="Gross S."/>
            <person name="Joshi V."/>
            <person name="Fowler G."/>
            <person name="Nazareth L."/>
            <person name="Reid J."/>
            <person name="Worley K."/>
            <person name="Petrosino J."/>
            <person name="Highlander S."/>
            <person name="Gibbs R."/>
        </authorList>
    </citation>
    <scope>NUCLEOTIDE SEQUENCE [LARGE SCALE GENOMIC DNA]</scope>
    <source>
        <strain evidence="2 3">DSM 11664</strain>
    </source>
</reference>
<dbReference type="STRING" id="83683.B1745_00855"/>
<dbReference type="PROSITE" id="PS51257">
    <property type="entry name" value="PROKAR_LIPOPROTEIN"/>
    <property type="match status" value="1"/>
</dbReference>
<proteinExistence type="predicted"/>
<comment type="caution">
    <text evidence="2">The sequence shown here is derived from an EMBL/GenBank/DDBJ whole genome shotgun (WGS) entry which is preliminary data.</text>
</comment>
<organism evidence="2 3">
    <name type="scientific">Lactobacillus amylolyticus DSM 11664</name>
    <dbReference type="NCBI Taxonomy" id="585524"/>
    <lineage>
        <taxon>Bacteria</taxon>
        <taxon>Bacillati</taxon>
        <taxon>Bacillota</taxon>
        <taxon>Bacilli</taxon>
        <taxon>Lactobacillales</taxon>
        <taxon>Lactobacillaceae</taxon>
        <taxon>Lactobacillus</taxon>
    </lineage>
</organism>
<dbReference type="AlphaFoldDB" id="D4YTI8"/>
<accession>D4YTI8</accession>
<dbReference type="RefSeq" id="WP_006352001.1">
    <property type="nucleotide sequence ID" value="NZ_ADNY01000030.1"/>
</dbReference>
<dbReference type="eggNOG" id="ENOG5032W9E">
    <property type="taxonomic scope" value="Bacteria"/>
</dbReference>
<protein>
    <recommendedName>
        <fullName evidence="4">Lipoprotein</fullName>
    </recommendedName>
</protein>
<dbReference type="PATRIC" id="fig|585524.9.peg.908"/>
<evidence type="ECO:0000313" key="2">
    <source>
        <dbReference type="EMBL" id="EFG55510.1"/>
    </source>
</evidence>
<sequence length="254" mass="28178">MKKTKVFSLITTILLAILTLTACSNKKSTTTQSSTPSAKTILAKTQTTKFSSLHATWLQTDKNNQTLQKAEASYQKKPLIIYADFTTNSNHYKMWINSKNNYVQMQGTSSKRWFKTKLGKASSYAQLTDDLAQSALMTFSSNSAKLFKVKKATNGYTLTYSGKNKTLWSEIIKNSMITSVIGIDTNKVKPGKVNVKIETDKNYSLTGLTIDAAYKENNSEKHLKIVIDKINQVSKMQIPSSVTKSAVDLGSLSN</sequence>
<dbReference type="Proteomes" id="UP000004069">
    <property type="component" value="Unassembled WGS sequence"/>
</dbReference>
<feature type="chain" id="PRO_5039293439" description="Lipoprotein" evidence="1">
    <location>
        <begin position="23"/>
        <end position="254"/>
    </location>
</feature>
<keyword evidence="1" id="KW-0732">Signal</keyword>
<name>D4YTI8_9LACO</name>
<evidence type="ECO:0008006" key="4">
    <source>
        <dbReference type="Google" id="ProtNLM"/>
    </source>
</evidence>